<dbReference type="InterPro" id="IPR038461">
    <property type="entry name" value="Schlafen_AlbA_2_dom_sf"/>
</dbReference>
<dbReference type="AlphaFoldDB" id="A0AAU8EQM6"/>
<dbReference type="EMBL" id="CP159279">
    <property type="protein sequence ID" value="XCH11035.1"/>
    <property type="molecule type" value="Genomic_DNA"/>
</dbReference>
<keyword evidence="3" id="KW-0067">ATP-binding</keyword>
<keyword evidence="3" id="KW-0547">Nucleotide-binding</keyword>
<organism evidence="3">
    <name type="scientific">Arthrobacter sp. K5</name>
    <dbReference type="NCBI Taxonomy" id="2839623"/>
    <lineage>
        <taxon>Bacteria</taxon>
        <taxon>Bacillati</taxon>
        <taxon>Actinomycetota</taxon>
        <taxon>Actinomycetes</taxon>
        <taxon>Micrococcales</taxon>
        <taxon>Micrococcaceae</taxon>
        <taxon>Arthrobacter</taxon>
    </lineage>
</organism>
<proteinExistence type="predicted"/>
<dbReference type="InterPro" id="IPR007421">
    <property type="entry name" value="Schlafen_AlbA_2_dom"/>
</dbReference>
<gene>
    <name evidence="3" type="ORF">ABRP34_19870</name>
</gene>
<dbReference type="Gene3D" id="3.30.950.30">
    <property type="entry name" value="Schlafen, AAA domain"/>
    <property type="match status" value="1"/>
</dbReference>
<evidence type="ECO:0000313" key="3">
    <source>
        <dbReference type="EMBL" id="XCH11035.1"/>
    </source>
</evidence>
<name>A0AAU8EQM6_9MICC</name>
<accession>A0AAU8EQM6</accession>
<evidence type="ECO:0000259" key="2">
    <source>
        <dbReference type="Pfam" id="PF04326"/>
    </source>
</evidence>
<reference evidence="3" key="1">
    <citation type="submission" date="2024-06" db="EMBL/GenBank/DDBJ databases">
        <title>Biodegradation of dimethachlon by Arthrobacter sp. K5: mechanistic insights and ecological implications.</title>
        <authorList>
            <person name="Hu S."/>
            <person name="Lu P."/>
        </authorList>
    </citation>
    <scope>NUCLEOTIDE SEQUENCE</scope>
    <source>
        <strain evidence="3">K5</strain>
    </source>
</reference>
<dbReference type="RefSeq" id="WP_353711492.1">
    <property type="nucleotide sequence ID" value="NZ_CP159279.1"/>
</dbReference>
<protein>
    <submittedName>
        <fullName evidence="3">ATP-binding protein</fullName>
    </submittedName>
</protein>
<sequence>MIQQAVSDEVRERSDLDWKRELPHGNSEETRDEFTKDVAAMANSGGGTIVFGVEEDRSTSAARTIVGASSWDDSRQRTLRTWAFNSIHPPVHGLEFALIQEDGVEVILLNAQASADTPHLIIMNGSFRAPRREGAGTVYMSEREIESHYRTSV</sequence>
<feature type="region of interest" description="Disordered" evidence="1">
    <location>
        <begin position="1"/>
        <end position="33"/>
    </location>
</feature>
<feature type="domain" description="Schlafen AlbA-2" evidence="2">
    <location>
        <begin position="12"/>
        <end position="118"/>
    </location>
</feature>
<dbReference type="Pfam" id="PF04326">
    <property type="entry name" value="SLFN_AlbA_2"/>
    <property type="match status" value="1"/>
</dbReference>
<dbReference type="GO" id="GO:0005524">
    <property type="term" value="F:ATP binding"/>
    <property type="evidence" value="ECO:0007669"/>
    <property type="project" value="UniProtKB-KW"/>
</dbReference>
<evidence type="ECO:0000256" key="1">
    <source>
        <dbReference type="SAM" id="MobiDB-lite"/>
    </source>
</evidence>
<feature type="compositionally biased region" description="Basic and acidic residues" evidence="1">
    <location>
        <begin position="8"/>
        <end position="33"/>
    </location>
</feature>